<dbReference type="Gene3D" id="2.180.10.10">
    <property type="entry name" value="RHS repeat-associated core"/>
    <property type="match status" value="1"/>
</dbReference>
<dbReference type="RefSeq" id="WP_121198952.1">
    <property type="nucleotide sequence ID" value="NZ_RBKU01000001.1"/>
</dbReference>
<dbReference type="AlphaFoldDB" id="A0A495J4X9"/>
<name>A0A495J4X9_9SPHI</name>
<evidence type="ECO:0000313" key="2">
    <source>
        <dbReference type="Proteomes" id="UP000268007"/>
    </source>
</evidence>
<keyword evidence="2" id="KW-1185">Reference proteome</keyword>
<organism evidence="1 2">
    <name type="scientific">Mucilaginibacter gracilis</name>
    <dbReference type="NCBI Taxonomy" id="423350"/>
    <lineage>
        <taxon>Bacteria</taxon>
        <taxon>Pseudomonadati</taxon>
        <taxon>Bacteroidota</taxon>
        <taxon>Sphingobacteriia</taxon>
        <taxon>Sphingobacteriales</taxon>
        <taxon>Sphingobacteriaceae</taxon>
        <taxon>Mucilaginibacter</taxon>
    </lineage>
</organism>
<dbReference type="PROSITE" id="PS51257">
    <property type="entry name" value="PROKAR_LIPOPROTEIN"/>
    <property type="match status" value="1"/>
</dbReference>
<comment type="caution">
    <text evidence="1">The sequence shown here is derived from an EMBL/GenBank/DDBJ whole genome shotgun (WGS) entry which is preliminary data.</text>
</comment>
<dbReference type="EMBL" id="RBKU01000001">
    <property type="protein sequence ID" value="RKR83458.1"/>
    <property type="molecule type" value="Genomic_DNA"/>
</dbReference>
<evidence type="ECO:0000313" key="1">
    <source>
        <dbReference type="EMBL" id="RKR83458.1"/>
    </source>
</evidence>
<reference evidence="1 2" key="1">
    <citation type="submission" date="2018-10" db="EMBL/GenBank/DDBJ databases">
        <title>Genomic Encyclopedia of Archaeal and Bacterial Type Strains, Phase II (KMG-II): from individual species to whole genera.</title>
        <authorList>
            <person name="Goeker M."/>
        </authorList>
    </citation>
    <scope>NUCLEOTIDE SEQUENCE [LARGE SCALE GENOMIC DNA]</scope>
    <source>
        <strain evidence="1 2">DSM 18602</strain>
    </source>
</reference>
<proteinExistence type="predicted"/>
<dbReference type="OrthoDB" id="1452958at2"/>
<gene>
    <name evidence="1" type="ORF">BDD43_3667</name>
</gene>
<protein>
    <submittedName>
        <fullName evidence="1">Uncharacterized protein</fullName>
    </submittedName>
</protein>
<sequence length="256" mass="28798">MKVKLSIIIGVAFSVITGCRKVNDAQPQGTLLLSPITNVNTGEISTLKYDDQNHLIERYDDLTAHDYTYVYDNNDRIIQATFNFKTGYQQNNFTYTANTINVNTCTRSYQSSSTTTSSYSYVLNDKQQFIRYNIDNSGNNYEVYTYDAAGNLSTRIGYLNGSTTPTTQVIATFDQKKSPFTNVKGNLYLFTTTIGLNNITGIIATDFVYPNHVPIIVKDTYEYNSQGFPVKQTDVQNTSTSTATTTTVYLYTYITK</sequence>
<dbReference type="Proteomes" id="UP000268007">
    <property type="component" value="Unassembled WGS sequence"/>
</dbReference>
<accession>A0A495J4X9</accession>